<reference evidence="1" key="1">
    <citation type="journal article" date="2012" name="Nat. Biotechnol.">
        <title>Draft genome sequence of pigeonpea (Cajanus cajan), an orphan legume crop of resource-poor farmers.</title>
        <authorList>
            <person name="Varshney R.K."/>
            <person name="Chen W."/>
            <person name="Li Y."/>
            <person name="Bharti A.K."/>
            <person name="Saxena R.K."/>
            <person name="Schlueter J.A."/>
            <person name="Donoghue M.T."/>
            <person name="Azam S."/>
            <person name="Fan G."/>
            <person name="Whaley A.M."/>
            <person name="Farmer A.D."/>
            <person name="Sheridan J."/>
            <person name="Iwata A."/>
            <person name="Tuteja R."/>
            <person name="Penmetsa R.V."/>
            <person name="Wu W."/>
            <person name="Upadhyaya H.D."/>
            <person name="Yang S.P."/>
            <person name="Shah T."/>
            <person name="Saxena K.B."/>
            <person name="Michael T."/>
            <person name="McCombie W.R."/>
            <person name="Yang B."/>
            <person name="Zhang G."/>
            <person name="Yang H."/>
            <person name="Wang J."/>
            <person name="Spillane C."/>
            <person name="Cook D.R."/>
            <person name="May G.D."/>
            <person name="Xu X."/>
            <person name="Jackson S.A."/>
        </authorList>
    </citation>
    <scope>NUCLEOTIDE SEQUENCE [LARGE SCALE GENOMIC DNA]</scope>
</reference>
<dbReference type="Gramene" id="C.cajan_31604.t">
    <property type="protein sequence ID" value="C.cajan_31604.t.cds1"/>
    <property type="gene ID" value="C.cajan_31604"/>
</dbReference>
<gene>
    <name evidence="1" type="ORF">KK1_033625</name>
</gene>
<protein>
    <submittedName>
        <fullName evidence="1">Uncharacterized protein</fullName>
    </submittedName>
</protein>
<dbReference type="Proteomes" id="UP000075243">
    <property type="component" value="Unassembled WGS sequence"/>
</dbReference>
<keyword evidence="2" id="KW-1185">Reference proteome</keyword>
<name>A0A151RQQ9_CAJCA</name>
<dbReference type="AlphaFoldDB" id="A0A151RQQ9"/>
<sequence length="55" mass="6245">ICVEINLERKLVSCINVLGHFLKLKYKGLHLCAFPMASMDTNKVNALLQPLGWIF</sequence>
<evidence type="ECO:0000313" key="1">
    <source>
        <dbReference type="EMBL" id="KYP44884.1"/>
    </source>
</evidence>
<organism evidence="1 2">
    <name type="scientific">Cajanus cajan</name>
    <name type="common">Pigeon pea</name>
    <name type="synonym">Cajanus indicus</name>
    <dbReference type="NCBI Taxonomy" id="3821"/>
    <lineage>
        <taxon>Eukaryota</taxon>
        <taxon>Viridiplantae</taxon>
        <taxon>Streptophyta</taxon>
        <taxon>Embryophyta</taxon>
        <taxon>Tracheophyta</taxon>
        <taxon>Spermatophyta</taxon>
        <taxon>Magnoliopsida</taxon>
        <taxon>eudicotyledons</taxon>
        <taxon>Gunneridae</taxon>
        <taxon>Pentapetalae</taxon>
        <taxon>rosids</taxon>
        <taxon>fabids</taxon>
        <taxon>Fabales</taxon>
        <taxon>Fabaceae</taxon>
        <taxon>Papilionoideae</taxon>
        <taxon>50 kb inversion clade</taxon>
        <taxon>NPAAA clade</taxon>
        <taxon>indigoferoid/millettioid clade</taxon>
        <taxon>Phaseoleae</taxon>
        <taxon>Cajanus</taxon>
    </lineage>
</organism>
<evidence type="ECO:0000313" key="2">
    <source>
        <dbReference type="Proteomes" id="UP000075243"/>
    </source>
</evidence>
<feature type="non-terminal residue" evidence="1">
    <location>
        <position position="1"/>
    </location>
</feature>
<dbReference type="EMBL" id="KQ483610">
    <property type="protein sequence ID" value="KYP44884.1"/>
    <property type="molecule type" value="Genomic_DNA"/>
</dbReference>
<proteinExistence type="predicted"/>
<accession>A0A151RQQ9</accession>